<evidence type="ECO:0000313" key="2">
    <source>
        <dbReference type="Proteomes" id="UP000054564"/>
    </source>
</evidence>
<proteinExistence type="predicted"/>
<dbReference type="EMBL" id="AJIL01007692">
    <property type="protein sequence ID" value="KNE86885.1"/>
    <property type="molecule type" value="Genomic_DNA"/>
</dbReference>
<keyword evidence="2" id="KW-1185">Reference proteome</keyword>
<dbReference type="AlphaFoldDB" id="A0A0L0UIV4"/>
<sequence>SDALLKQLTSEGVSDCDPLALGIWVDACSRAMNRQNQSNEHLFVVGPAARGRFGELMGLPQVAQHAESLAQQLLSPLRSENQ</sequence>
<protein>
    <submittedName>
        <fullName evidence="1">Uncharacterized protein</fullName>
    </submittedName>
</protein>
<feature type="non-terminal residue" evidence="1">
    <location>
        <position position="1"/>
    </location>
</feature>
<gene>
    <name evidence="1" type="ORF">PSTG_19746</name>
</gene>
<evidence type="ECO:0000313" key="1">
    <source>
        <dbReference type="EMBL" id="KNE86885.1"/>
    </source>
</evidence>
<organism evidence="1 2">
    <name type="scientific">Puccinia striiformis f. sp. tritici PST-78</name>
    <dbReference type="NCBI Taxonomy" id="1165861"/>
    <lineage>
        <taxon>Eukaryota</taxon>
        <taxon>Fungi</taxon>
        <taxon>Dikarya</taxon>
        <taxon>Basidiomycota</taxon>
        <taxon>Pucciniomycotina</taxon>
        <taxon>Pucciniomycetes</taxon>
        <taxon>Pucciniales</taxon>
        <taxon>Pucciniaceae</taxon>
        <taxon>Puccinia</taxon>
    </lineage>
</organism>
<comment type="caution">
    <text evidence="1">The sequence shown here is derived from an EMBL/GenBank/DDBJ whole genome shotgun (WGS) entry which is preliminary data.</text>
</comment>
<dbReference type="Proteomes" id="UP000054564">
    <property type="component" value="Unassembled WGS sequence"/>
</dbReference>
<accession>A0A0L0UIV4</accession>
<name>A0A0L0UIV4_9BASI</name>
<reference evidence="2" key="1">
    <citation type="submission" date="2014-03" db="EMBL/GenBank/DDBJ databases">
        <title>The Genome Sequence of Puccinia striiformis f. sp. tritici PST-78.</title>
        <authorList>
            <consortium name="The Broad Institute Genome Sequencing Platform"/>
            <person name="Cuomo C."/>
            <person name="Hulbert S."/>
            <person name="Chen X."/>
            <person name="Walker B."/>
            <person name="Young S.K."/>
            <person name="Zeng Q."/>
            <person name="Gargeya S."/>
            <person name="Fitzgerald M."/>
            <person name="Haas B."/>
            <person name="Abouelleil A."/>
            <person name="Alvarado L."/>
            <person name="Arachchi H.M."/>
            <person name="Berlin A.M."/>
            <person name="Chapman S.B."/>
            <person name="Goldberg J."/>
            <person name="Griggs A."/>
            <person name="Gujja S."/>
            <person name="Hansen M."/>
            <person name="Howarth C."/>
            <person name="Imamovic A."/>
            <person name="Larimer J."/>
            <person name="McCowan C."/>
            <person name="Montmayeur A."/>
            <person name="Murphy C."/>
            <person name="Neiman D."/>
            <person name="Pearson M."/>
            <person name="Priest M."/>
            <person name="Roberts A."/>
            <person name="Saif S."/>
            <person name="Shea T."/>
            <person name="Sisk P."/>
            <person name="Sykes S."/>
            <person name="Wortman J."/>
            <person name="Nusbaum C."/>
            <person name="Birren B."/>
        </authorList>
    </citation>
    <scope>NUCLEOTIDE SEQUENCE [LARGE SCALE GENOMIC DNA]</scope>
    <source>
        <strain evidence="2">race PST-78</strain>
    </source>
</reference>